<keyword evidence="4" id="KW-1185">Reference proteome</keyword>
<feature type="compositionally biased region" description="Basic and acidic residues" evidence="2">
    <location>
        <begin position="603"/>
        <end position="625"/>
    </location>
</feature>
<evidence type="ECO:0000313" key="3">
    <source>
        <dbReference type="EMBL" id="KAK9867159.1"/>
    </source>
</evidence>
<feature type="region of interest" description="Disordered" evidence="2">
    <location>
        <begin position="175"/>
        <end position="210"/>
    </location>
</feature>
<comment type="caution">
    <text evidence="3">The sequence shown here is derived from an EMBL/GenBank/DDBJ whole genome shotgun (WGS) entry which is preliminary data.</text>
</comment>
<feature type="compositionally biased region" description="Low complexity" evidence="2">
    <location>
        <begin position="485"/>
        <end position="501"/>
    </location>
</feature>
<accession>A0AAW1TDX5</accession>
<evidence type="ECO:0000256" key="2">
    <source>
        <dbReference type="SAM" id="MobiDB-lite"/>
    </source>
</evidence>
<feature type="region of interest" description="Disordered" evidence="2">
    <location>
        <begin position="476"/>
        <end position="522"/>
    </location>
</feature>
<feature type="compositionally biased region" description="Polar residues" evidence="2">
    <location>
        <begin position="502"/>
        <end position="513"/>
    </location>
</feature>
<feature type="coiled-coil region" evidence="1">
    <location>
        <begin position="837"/>
        <end position="864"/>
    </location>
</feature>
<sequence>MRQSCVPTCRPLAPDHQQYTLVRRAADPRRTSEGPHGSQRLAKARQLKDRQKQLLEELTQLALEAETPEERAELDEIFSAPATGAQTEISGVPQEYAALSRAAMDMLREAGVEGAVSTDGLPSPNFPDTFYHPAGHVWDWRKDELVTDPADADNAAAEDSAEEKDVEMGRLERWLESSANEPESGLEEPFGEDEKIPGDEEPFGAPGNDFAEDVVESLKSLEAGGDLPPETHAREPEDGAAFVARIDKLIARYEAQFLKKSQQKITPEEIKELDSLGWRSQSPVSFEDITEVIPAPTVPEDVEARHHKLQWILLKLRRAHMGGRPDAPLQALAADDLIASNVCYDDPVASSDDLADLQEYHASLAAAGVESELCEIWAAMDPHSVPAWSVVVQQFLHIPYPDWFLEQQLLELQQRQYHGHPEWGPLQPEEMERLIELMERVPVPQQQMPAQDAADRRDLLRRAAYQENFSASVAGMQESQVASDQPALGSGSGPGQAQQASEPSTASNSQEGTSPEEKRAGLDLSSGIPQVNLYSAWGVPDAFEMGAASEALATHGFADEGEISTAPIRFAEEAQDHPSAILQQELQQRSGSQIKAQASTDGSRADAIRKSPKADKQSRRAKDPLLEGSLPRPRDDDGELLDGGKRPPRLGQRWMNGTCFTISQTLVYAIDMKQGQIHDIKCTWEEVLSGFSVCLTEACLEGCHLPVPEGSAGVLRKKLLQGGRLASRILPNLTAGGQDSRSSSLVRKDQQLVIHKVNWPGGKASVGDRINVRILQGPKLLLKKIGQPGRPGSNACNPASYNASGSTYSALQIVEAARQSVDLQTAQYQTKEADALLADLCRQIAALTSRLEDKKAKLDEAQAASIVVRQHIEDDYCQLASKCMALERKSDKAYPDQ</sequence>
<dbReference type="AlphaFoldDB" id="A0AAW1TDX5"/>
<name>A0AAW1TDX5_9CHLO</name>
<gene>
    <name evidence="3" type="ORF">WJX84_004165</name>
</gene>
<feature type="compositionally biased region" description="Polar residues" evidence="2">
    <location>
        <begin position="586"/>
        <end position="602"/>
    </location>
</feature>
<keyword evidence="1" id="KW-0175">Coiled coil</keyword>
<feature type="region of interest" description="Disordered" evidence="2">
    <location>
        <begin position="586"/>
        <end position="649"/>
    </location>
</feature>
<protein>
    <submittedName>
        <fullName evidence="3">Uncharacterized protein</fullName>
    </submittedName>
</protein>
<organism evidence="3 4">
    <name type="scientific">Apatococcus fuscideae</name>
    <dbReference type="NCBI Taxonomy" id="2026836"/>
    <lineage>
        <taxon>Eukaryota</taxon>
        <taxon>Viridiplantae</taxon>
        <taxon>Chlorophyta</taxon>
        <taxon>core chlorophytes</taxon>
        <taxon>Trebouxiophyceae</taxon>
        <taxon>Chlorellales</taxon>
        <taxon>Chlorellaceae</taxon>
        <taxon>Apatococcus</taxon>
    </lineage>
</organism>
<evidence type="ECO:0000256" key="1">
    <source>
        <dbReference type="SAM" id="Coils"/>
    </source>
</evidence>
<dbReference type="EMBL" id="JALJOV010000105">
    <property type="protein sequence ID" value="KAK9867159.1"/>
    <property type="molecule type" value="Genomic_DNA"/>
</dbReference>
<feature type="region of interest" description="Disordered" evidence="2">
    <location>
        <begin position="25"/>
        <end position="48"/>
    </location>
</feature>
<evidence type="ECO:0000313" key="4">
    <source>
        <dbReference type="Proteomes" id="UP001485043"/>
    </source>
</evidence>
<proteinExistence type="predicted"/>
<reference evidence="3 4" key="1">
    <citation type="journal article" date="2024" name="Nat. Commun.">
        <title>Phylogenomics reveals the evolutionary origins of lichenization in chlorophyte algae.</title>
        <authorList>
            <person name="Puginier C."/>
            <person name="Libourel C."/>
            <person name="Otte J."/>
            <person name="Skaloud P."/>
            <person name="Haon M."/>
            <person name="Grisel S."/>
            <person name="Petersen M."/>
            <person name="Berrin J.G."/>
            <person name="Delaux P.M."/>
            <person name="Dal Grande F."/>
            <person name="Keller J."/>
        </authorList>
    </citation>
    <scope>NUCLEOTIDE SEQUENCE [LARGE SCALE GENOMIC DNA]</scope>
    <source>
        <strain evidence="3 4">SAG 2523</strain>
    </source>
</reference>
<dbReference type="Proteomes" id="UP001485043">
    <property type="component" value="Unassembled WGS sequence"/>
</dbReference>